<comment type="caution">
    <text evidence="1">The sequence shown here is derived from an EMBL/GenBank/DDBJ whole genome shotgun (WGS) entry which is preliminary data.</text>
</comment>
<evidence type="ECO:0000313" key="2">
    <source>
        <dbReference type="EMBL" id="CAF1585361.1"/>
    </source>
</evidence>
<evidence type="ECO:0000313" key="1">
    <source>
        <dbReference type="EMBL" id="CAF1286241.1"/>
    </source>
</evidence>
<sequence length="529" mass="62812">MSVVTLFESLSNELIIEIFEYFNGYEICKSFSNLNSHFQQLINSSFVLFKFYSNDFIADNQLLLNHKHQLISLQYDASLSSYSIDSSFNHLESLIINNISSIKLLSNLSSLPRLYSLTIDTQSRFDDLTQLYQLVFTLPKLKYFKCISEIRTFCYLPSIINDKQLSNIEYLYCDHTCTINELSTIIPCLPKLRSLSFCNSNHDDDDDNNNVIKKIQSNITHLYIHEDPITLNNLKLLINENLEVLSLDFAYEDIEYFDAYLWESFISKYLPKLEKIYFTFDTYYGNDYEPPILYNGIPNKFNSSFWIQRKWILEIRIIFDSIYYSINPYKKRWYENENDYSKLVHLIIEDDDPVKPFTINQYLNHILNLTQIFHLEIQEIISLNKLSQILLLLPDLQTLHLDSISFLNLDDISDEEFVHFIALIKKNQIKKLFLEKRIGIDAFELLFTIFPHLNYLQINCRDYQYTQFLLKYLLKHQNNNLIRLFCFSIPFADDKMMNKLKNLIIQNSTSNFTIQRVSDHIHVNIIENY</sequence>
<name>A0A815CMC8_9BILA</name>
<dbReference type="SUPFAM" id="SSF52047">
    <property type="entry name" value="RNI-like"/>
    <property type="match status" value="1"/>
</dbReference>
<dbReference type="AlphaFoldDB" id="A0A815CMC8"/>
<evidence type="ECO:0008006" key="5">
    <source>
        <dbReference type="Google" id="ProtNLM"/>
    </source>
</evidence>
<dbReference type="Proteomes" id="UP000663832">
    <property type="component" value="Unassembled WGS sequence"/>
</dbReference>
<dbReference type="OrthoDB" id="10314069at2759"/>
<accession>A0A815CMC8</accession>
<gene>
    <name evidence="1" type="ORF">BJG266_LOCUS31485</name>
    <name evidence="2" type="ORF">QVE165_LOCUS50562</name>
</gene>
<dbReference type="InterPro" id="IPR032675">
    <property type="entry name" value="LRR_dom_sf"/>
</dbReference>
<protein>
    <recommendedName>
        <fullName evidence="5">F-box domain-containing protein</fullName>
    </recommendedName>
</protein>
<dbReference type="Gene3D" id="3.80.10.10">
    <property type="entry name" value="Ribonuclease Inhibitor"/>
    <property type="match status" value="1"/>
</dbReference>
<keyword evidence="3" id="KW-1185">Reference proteome</keyword>
<dbReference type="Proteomes" id="UP000663877">
    <property type="component" value="Unassembled WGS sequence"/>
</dbReference>
<dbReference type="EMBL" id="CAJNOM010001004">
    <property type="protein sequence ID" value="CAF1585361.1"/>
    <property type="molecule type" value="Genomic_DNA"/>
</dbReference>
<organism evidence="1 4">
    <name type="scientific">Adineta steineri</name>
    <dbReference type="NCBI Taxonomy" id="433720"/>
    <lineage>
        <taxon>Eukaryota</taxon>
        <taxon>Metazoa</taxon>
        <taxon>Spiralia</taxon>
        <taxon>Gnathifera</taxon>
        <taxon>Rotifera</taxon>
        <taxon>Eurotatoria</taxon>
        <taxon>Bdelloidea</taxon>
        <taxon>Adinetida</taxon>
        <taxon>Adinetidae</taxon>
        <taxon>Adineta</taxon>
    </lineage>
</organism>
<evidence type="ECO:0000313" key="4">
    <source>
        <dbReference type="Proteomes" id="UP000663877"/>
    </source>
</evidence>
<proteinExistence type="predicted"/>
<dbReference type="EMBL" id="CAJNOI010000467">
    <property type="protein sequence ID" value="CAF1286241.1"/>
    <property type="molecule type" value="Genomic_DNA"/>
</dbReference>
<reference evidence="1" key="1">
    <citation type="submission" date="2021-02" db="EMBL/GenBank/DDBJ databases">
        <authorList>
            <person name="Nowell W R."/>
        </authorList>
    </citation>
    <scope>NUCLEOTIDE SEQUENCE</scope>
</reference>
<evidence type="ECO:0000313" key="3">
    <source>
        <dbReference type="Proteomes" id="UP000663832"/>
    </source>
</evidence>